<dbReference type="NCBIfam" id="TIGR00401">
    <property type="entry name" value="msrA"/>
    <property type="match status" value="1"/>
</dbReference>
<dbReference type="EC" id="1.8.4.11" evidence="4"/>
<dbReference type="GO" id="GO:0033744">
    <property type="term" value="F:L-methionine:thioredoxin-disulfide S-oxidoreductase activity"/>
    <property type="evidence" value="ECO:0007669"/>
    <property type="project" value="RHEA"/>
</dbReference>
<dbReference type="Pfam" id="PF01625">
    <property type="entry name" value="PMSR"/>
    <property type="match status" value="1"/>
</dbReference>
<dbReference type="InterPro" id="IPR036509">
    <property type="entry name" value="Met_Sox_Rdtase_MsrA_sf"/>
</dbReference>
<dbReference type="Proteomes" id="UP000032679">
    <property type="component" value="Unassembled WGS sequence"/>
</dbReference>
<evidence type="ECO:0000256" key="4">
    <source>
        <dbReference type="HAMAP-Rule" id="MF_01401"/>
    </source>
</evidence>
<comment type="catalytic activity">
    <reaction evidence="2 4">
        <text>L-methionyl-[protein] + [thioredoxin]-disulfide + H2O = L-methionyl-(S)-S-oxide-[protein] + [thioredoxin]-dithiol</text>
        <dbReference type="Rhea" id="RHEA:14217"/>
        <dbReference type="Rhea" id="RHEA-COMP:10698"/>
        <dbReference type="Rhea" id="RHEA-COMP:10700"/>
        <dbReference type="Rhea" id="RHEA-COMP:12313"/>
        <dbReference type="Rhea" id="RHEA-COMP:12315"/>
        <dbReference type="ChEBI" id="CHEBI:15377"/>
        <dbReference type="ChEBI" id="CHEBI:16044"/>
        <dbReference type="ChEBI" id="CHEBI:29950"/>
        <dbReference type="ChEBI" id="CHEBI:44120"/>
        <dbReference type="ChEBI" id="CHEBI:50058"/>
        <dbReference type="EC" id="1.8.4.11"/>
    </reaction>
</comment>
<dbReference type="InterPro" id="IPR002569">
    <property type="entry name" value="Met_Sox_Rdtase_MsrA_dom"/>
</dbReference>
<comment type="caution">
    <text evidence="6">The sequence shown here is derived from an EMBL/GenBank/DDBJ whole genome shotgun (WGS) entry which is preliminary data.</text>
</comment>
<reference evidence="6 7" key="1">
    <citation type="submission" date="2012-10" db="EMBL/GenBank/DDBJ databases">
        <title>Genome sequencing of Tanticharoenia sakaeratensis NBRC 103193.</title>
        <authorList>
            <person name="Azuma Y."/>
            <person name="Hadano H."/>
            <person name="Hirakawa H."/>
            <person name="Matsushita K."/>
        </authorList>
    </citation>
    <scope>NUCLEOTIDE SEQUENCE [LARGE SCALE GENOMIC DNA]</scope>
    <source>
        <strain evidence="6 7">NBRC 103193</strain>
    </source>
</reference>
<comment type="catalytic activity">
    <reaction evidence="3 4">
        <text>[thioredoxin]-disulfide + L-methionine + H2O = L-methionine (S)-S-oxide + [thioredoxin]-dithiol</text>
        <dbReference type="Rhea" id="RHEA:19993"/>
        <dbReference type="Rhea" id="RHEA-COMP:10698"/>
        <dbReference type="Rhea" id="RHEA-COMP:10700"/>
        <dbReference type="ChEBI" id="CHEBI:15377"/>
        <dbReference type="ChEBI" id="CHEBI:29950"/>
        <dbReference type="ChEBI" id="CHEBI:50058"/>
        <dbReference type="ChEBI" id="CHEBI:57844"/>
        <dbReference type="ChEBI" id="CHEBI:58772"/>
        <dbReference type="EC" id="1.8.4.11"/>
    </reaction>
</comment>
<sequence length="183" mass="20051">MTNNTAPARAIFGGGCFWCVEAVFKDLRGVSSVKPGYAGGHVDHPSYEAVCTGRTGHAEAVEIAFDPDEISYADLLRVFFTTHDPTTVDAQGNDIGPQYRSVVFALDDGQAETARRVRDEIDAEGIWPAPIVTEIAGPAHFWEAEAKHHDYFARNPESGYCRVVVAPKVAKARKLYRDRLKAA</sequence>
<dbReference type="GO" id="GO:0008113">
    <property type="term" value="F:peptide-methionine (S)-S-oxide reductase activity"/>
    <property type="evidence" value="ECO:0007669"/>
    <property type="project" value="UniProtKB-UniRule"/>
</dbReference>
<accession>A0A0D6MJI7</accession>
<feature type="domain" description="Peptide methionine sulphoxide reductase MsrA" evidence="5">
    <location>
        <begin position="10"/>
        <end position="161"/>
    </location>
</feature>
<dbReference type="OrthoDB" id="4174719at2"/>
<evidence type="ECO:0000256" key="2">
    <source>
        <dbReference type="ARBA" id="ARBA00047806"/>
    </source>
</evidence>
<dbReference type="RefSeq" id="WP_048847312.1">
    <property type="nucleotide sequence ID" value="NZ_BALE01000009.1"/>
</dbReference>
<dbReference type="EMBL" id="BALE01000009">
    <property type="protein sequence ID" value="GAN53438.1"/>
    <property type="molecule type" value="Genomic_DNA"/>
</dbReference>
<evidence type="ECO:0000313" key="7">
    <source>
        <dbReference type="Proteomes" id="UP000032679"/>
    </source>
</evidence>
<dbReference type="STRING" id="1231623.Tasa_009_233"/>
<dbReference type="PANTHER" id="PTHR43774:SF1">
    <property type="entry name" value="PEPTIDE METHIONINE SULFOXIDE REDUCTASE MSRA 2"/>
    <property type="match status" value="1"/>
</dbReference>
<gene>
    <name evidence="4" type="primary">msrA</name>
    <name evidence="6" type="ORF">Tasa_009_233</name>
</gene>
<organism evidence="6 7">
    <name type="scientific">Tanticharoenia sakaeratensis NBRC 103193</name>
    <dbReference type="NCBI Taxonomy" id="1231623"/>
    <lineage>
        <taxon>Bacteria</taxon>
        <taxon>Pseudomonadati</taxon>
        <taxon>Pseudomonadota</taxon>
        <taxon>Alphaproteobacteria</taxon>
        <taxon>Acetobacterales</taxon>
        <taxon>Acetobacteraceae</taxon>
        <taxon>Tanticharoenia</taxon>
    </lineage>
</organism>
<keyword evidence="7" id="KW-1185">Reference proteome</keyword>
<protein>
    <recommendedName>
        <fullName evidence="4">Peptide methionine sulfoxide reductase MsrA</fullName>
        <shortName evidence="4">Protein-methionine-S-oxide reductase</shortName>
        <ecNumber evidence="4">1.8.4.11</ecNumber>
    </recommendedName>
    <alternativeName>
        <fullName evidence="4">Peptide-methionine (S)-S-oxide reductase</fullName>
        <shortName evidence="4">Peptide Met(O) reductase</shortName>
    </alternativeName>
</protein>
<evidence type="ECO:0000256" key="3">
    <source>
        <dbReference type="ARBA" id="ARBA00048782"/>
    </source>
</evidence>
<proteinExistence type="inferred from homology"/>
<dbReference type="AlphaFoldDB" id="A0A0D6MJI7"/>
<dbReference type="SUPFAM" id="SSF55068">
    <property type="entry name" value="Peptide methionine sulfoxide reductase"/>
    <property type="match status" value="1"/>
</dbReference>
<dbReference type="HAMAP" id="MF_01401">
    <property type="entry name" value="MsrA"/>
    <property type="match status" value="1"/>
</dbReference>
<evidence type="ECO:0000256" key="1">
    <source>
        <dbReference type="ARBA" id="ARBA00023002"/>
    </source>
</evidence>
<dbReference type="PANTHER" id="PTHR43774">
    <property type="entry name" value="PEPTIDE METHIONINE SULFOXIDE REDUCTASE"/>
    <property type="match status" value="1"/>
</dbReference>
<keyword evidence="1 4" id="KW-0560">Oxidoreductase</keyword>
<comment type="similarity">
    <text evidence="4">Belongs to the MsrA Met sulfoxide reductase family.</text>
</comment>
<dbReference type="Gene3D" id="3.30.1060.10">
    <property type="entry name" value="Peptide methionine sulphoxide reductase MsrA"/>
    <property type="match status" value="1"/>
</dbReference>
<comment type="function">
    <text evidence="4">Has an important function as a repair enzyme for proteins that have been inactivated by oxidation. Catalyzes the reversible oxidation-reduction of methionine sulfoxide in proteins to methionine.</text>
</comment>
<name>A0A0D6MJI7_9PROT</name>
<feature type="active site" evidence="4">
    <location>
        <position position="16"/>
    </location>
</feature>
<evidence type="ECO:0000259" key="5">
    <source>
        <dbReference type="Pfam" id="PF01625"/>
    </source>
</evidence>
<evidence type="ECO:0000313" key="6">
    <source>
        <dbReference type="EMBL" id="GAN53438.1"/>
    </source>
</evidence>